<dbReference type="PANTHER" id="PTHR45786">
    <property type="entry name" value="DNA BINDING PROTEIN-LIKE"/>
    <property type="match status" value="1"/>
</dbReference>
<dbReference type="PANTHER" id="PTHR45786:SF75">
    <property type="entry name" value="ATP-DEPENDENT DNA HELICASE"/>
    <property type="match status" value="1"/>
</dbReference>
<gene>
    <name evidence="1" type="ORF">LSAT_V11C300142530</name>
</gene>
<protein>
    <submittedName>
        <fullName evidence="1">Uncharacterized protein</fullName>
    </submittedName>
</protein>
<comment type="caution">
    <text evidence="1">The sequence shown here is derived from an EMBL/GenBank/DDBJ whole genome shotgun (WGS) entry which is preliminary data.</text>
</comment>
<sequence length="151" mass="17827">MICSDFVDKRQYRREAIIRWKLKRKNYTSASKFAIFISGETSKVFSDVLIDKKQYRDVERGNGRNVVSTVEKLISPVTTTSVEHLLDMEENVLANNSESAKYVSVREYYAYKLQICRHDKSHLLHFGRLLQQYIVDSYVELETQRLAFYRT</sequence>
<proteinExistence type="predicted"/>
<accession>A0A9R1XJ11</accession>
<name>A0A9R1XJ11_LACSA</name>
<evidence type="ECO:0000313" key="2">
    <source>
        <dbReference type="Proteomes" id="UP000235145"/>
    </source>
</evidence>
<reference evidence="1 2" key="1">
    <citation type="journal article" date="2017" name="Nat. Commun.">
        <title>Genome assembly with in vitro proximity ligation data and whole-genome triplication in lettuce.</title>
        <authorList>
            <person name="Reyes-Chin-Wo S."/>
            <person name="Wang Z."/>
            <person name="Yang X."/>
            <person name="Kozik A."/>
            <person name="Arikit S."/>
            <person name="Song C."/>
            <person name="Xia L."/>
            <person name="Froenicke L."/>
            <person name="Lavelle D.O."/>
            <person name="Truco M.J."/>
            <person name="Xia R."/>
            <person name="Zhu S."/>
            <person name="Xu C."/>
            <person name="Xu H."/>
            <person name="Xu X."/>
            <person name="Cox K."/>
            <person name="Korf I."/>
            <person name="Meyers B.C."/>
            <person name="Michelmore R.W."/>
        </authorList>
    </citation>
    <scope>NUCLEOTIDE SEQUENCE [LARGE SCALE GENOMIC DNA]</scope>
    <source>
        <strain evidence="2">cv. Salinas</strain>
        <tissue evidence="1">Seedlings</tissue>
    </source>
</reference>
<dbReference type="AlphaFoldDB" id="A0A9R1XJ11"/>
<evidence type="ECO:0000313" key="1">
    <source>
        <dbReference type="EMBL" id="KAJ0216505.1"/>
    </source>
</evidence>
<dbReference type="EMBL" id="NBSK02000003">
    <property type="protein sequence ID" value="KAJ0216505.1"/>
    <property type="molecule type" value="Genomic_DNA"/>
</dbReference>
<organism evidence="1 2">
    <name type="scientific">Lactuca sativa</name>
    <name type="common">Garden lettuce</name>
    <dbReference type="NCBI Taxonomy" id="4236"/>
    <lineage>
        <taxon>Eukaryota</taxon>
        <taxon>Viridiplantae</taxon>
        <taxon>Streptophyta</taxon>
        <taxon>Embryophyta</taxon>
        <taxon>Tracheophyta</taxon>
        <taxon>Spermatophyta</taxon>
        <taxon>Magnoliopsida</taxon>
        <taxon>eudicotyledons</taxon>
        <taxon>Gunneridae</taxon>
        <taxon>Pentapetalae</taxon>
        <taxon>asterids</taxon>
        <taxon>campanulids</taxon>
        <taxon>Asterales</taxon>
        <taxon>Asteraceae</taxon>
        <taxon>Cichorioideae</taxon>
        <taxon>Cichorieae</taxon>
        <taxon>Lactucinae</taxon>
        <taxon>Lactuca</taxon>
    </lineage>
</organism>
<dbReference type="Proteomes" id="UP000235145">
    <property type="component" value="Unassembled WGS sequence"/>
</dbReference>
<keyword evidence="2" id="KW-1185">Reference proteome</keyword>